<dbReference type="Proteomes" id="UP000180253">
    <property type="component" value="Unassembled WGS sequence"/>
</dbReference>
<evidence type="ECO:0000256" key="7">
    <source>
        <dbReference type="ARBA" id="ARBA00022676"/>
    </source>
</evidence>
<dbReference type="RefSeq" id="WP_070993099.1">
    <property type="nucleotide sequence ID" value="NZ_CBCSHD010000004.1"/>
</dbReference>
<organism evidence="12 13">
    <name type="scientific">Pseudoalteromonas byunsanensis</name>
    <dbReference type="NCBI Taxonomy" id="327939"/>
    <lineage>
        <taxon>Bacteria</taxon>
        <taxon>Pseudomonadati</taxon>
        <taxon>Pseudomonadota</taxon>
        <taxon>Gammaproteobacteria</taxon>
        <taxon>Alteromonadales</taxon>
        <taxon>Pseudoalteromonadaceae</taxon>
        <taxon>Pseudoalteromonas</taxon>
    </lineage>
</organism>
<dbReference type="UniPathway" id="UPA00973"/>
<evidence type="ECO:0000256" key="1">
    <source>
        <dbReference type="ARBA" id="ARBA00002056"/>
    </source>
</evidence>
<evidence type="ECO:0000256" key="3">
    <source>
        <dbReference type="ARBA" id="ARBA00012687"/>
    </source>
</evidence>
<sequence>MINNKKLTIGLVAGELSGDILGAGLINALKKKYPDAEFVGIAGPKMQAAGCRTLFDMEELAVMGLVEVLGRLPRLLKIRKQLVQYFIDNPPDIYVGIDAPDFNLRVEKPLKKAGIKTVQYVSPSVWAWRQKRIYTIAEATNLVLSLLPFEKSFYDKHGVPCRFVGHTLADEIELDHDSSAARAELGLSEDDLVLALLPGSRGSEVGLLSETYLHAAQKLKLRLPSLKIIVPLVNAKRRAQFEAVLKQTAPDLSVMMLDGQSSTAMSAANAVLLASGTATLEAMLYKKPMVVGYKFKPLSYWIFKNFFTFNIKYFSLPNLLADERLVPEFLQQECNSDALVDALYPMLKGDNDALISKFYEIHNNIRLDASKQAANAVEELINAD</sequence>
<evidence type="ECO:0000256" key="6">
    <source>
        <dbReference type="ARBA" id="ARBA00022556"/>
    </source>
</evidence>
<comment type="caution">
    <text evidence="12">The sequence shown here is derived from an EMBL/GenBank/DDBJ whole genome shotgun (WGS) entry which is preliminary data.</text>
</comment>
<evidence type="ECO:0000256" key="10">
    <source>
        <dbReference type="ARBA" id="ARBA00048975"/>
    </source>
</evidence>
<evidence type="ECO:0000256" key="8">
    <source>
        <dbReference type="ARBA" id="ARBA00022679"/>
    </source>
</evidence>
<comment type="similarity">
    <text evidence="2 11">Belongs to the LpxB family.</text>
</comment>
<evidence type="ECO:0000256" key="4">
    <source>
        <dbReference type="ARBA" id="ARBA00020902"/>
    </source>
</evidence>
<keyword evidence="13" id="KW-1185">Reference proteome</keyword>
<dbReference type="GO" id="GO:0009245">
    <property type="term" value="P:lipid A biosynthetic process"/>
    <property type="evidence" value="ECO:0007669"/>
    <property type="project" value="UniProtKB-UniRule"/>
</dbReference>
<comment type="catalytic activity">
    <reaction evidence="10 11">
        <text>a lipid X + a UDP-2-N,3-O-bis[(3R)-3-hydroxyacyl]-alpha-D-glucosamine = a lipid A disaccharide + UDP + H(+)</text>
        <dbReference type="Rhea" id="RHEA:67828"/>
        <dbReference type="ChEBI" id="CHEBI:15378"/>
        <dbReference type="ChEBI" id="CHEBI:58223"/>
        <dbReference type="ChEBI" id="CHEBI:137748"/>
        <dbReference type="ChEBI" id="CHEBI:176338"/>
        <dbReference type="ChEBI" id="CHEBI:176343"/>
        <dbReference type="EC" id="2.4.1.182"/>
    </reaction>
</comment>
<accession>A0A1S1MYF0</accession>
<dbReference type="GO" id="GO:0005543">
    <property type="term" value="F:phospholipid binding"/>
    <property type="evidence" value="ECO:0007669"/>
    <property type="project" value="TreeGrafter"/>
</dbReference>
<comment type="function">
    <text evidence="1 11">Condensation of UDP-2,3-diacylglucosamine and 2,3-diacylglucosamine-1-phosphate to form lipid A disaccharide, a precursor of lipid A, a phosphorylated glycolipid that anchors the lipopolysaccharide to the outer membrane of the cell.</text>
</comment>
<evidence type="ECO:0000256" key="5">
    <source>
        <dbReference type="ARBA" id="ARBA00022516"/>
    </source>
</evidence>
<dbReference type="SUPFAM" id="SSF53756">
    <property type="entry name" value="UDP-Glycosyltransferase/glycogen phosphorylase"/>
    <property type="match status" value="1"/>
</dbReference>
<proteinExistence type="inferred from homology"/>
<dbReference type="PANTHER" id="PTHR30372:SF4">
    <property type="entry name" value="LIPID-A-DISACCHARIDE SYNTHASE, MITOCHONDRIAL-RELATED"/>
    <property type="match status" value="1"/>
</dbReference>
<dbReference type="AlphaFoldDB" id="A0A1S1MYF0"/>
<dbReference type="PANTHER" id="PTHR30372">
    <property type="entry name" value="LIPID-A-DISACCHARIDE SYNTHASE"/>
    <property type="match status" value="1"/>
</dbReference>
<evidence type="ECO:0000313" key="13">
    <source>
        <dbReference type="Proteomes" id="UP000180253"/>
    </source>
</evidence>
<keyword evidence="5 11" id="KW-0444">Lipid biosynthesis</keyword>
<dbReference type="STRING" id="327939.BIW53_16250"/>
<dbReference type="HAMAP" id="MF_00392">
    <property type="entry name" value="LpxB"/>
    <property type="match status" value="1"/>
</dbReference>
<dbReference type="GO" id="GO:0008915">
    <property type="term" value="F:lipid-A-disaccharide synthase activity"/>
    <property type="evidence" value="ECO:0007669"/>
    <property type="project" value="UniProtKB-UniRule"/>
</dbReference>
<dbReference type="EMBL" id="MNAN01000035">
    <property type="protein sequence ID" value="OHU93805.1"/>
    <property type="molecule type" value="Genomic_DNA"/>
</dbReference>
<dbReference type="GO" id="GO:0016020">
    <property type="term" value="C:membrane"/>
    <property type="evidence" value="ECO:0007669"/>
    <property type="project" value="GOC"/>
</dbReference>
<keyword evidence="8 11" id="KW-0808">Transferase</keyword>
<evidence type="ECO:0000256" key="2">
    <source>
        <dbReference type="ARBA" id="ARBA00007868"/>
    </source>
</evidence>
<dbReference type="NCBIfam" id="TIGR00215">
    <property type="entry name" value="lpxB"/>
    <property type="match status" value="1"/>
</dbReference>
<gene>
    <name evidence="11" type="primary">lpxB</name>
    <name evidence="12" type="ORF">BIW53_16250</name>
</gene>
<evidence type="ECO:0000313" key="12">
    <source>
        <dbReference type="EMBL" id="OHU93805.1"/>
    </source>
</evidence>
<evidence type="ECO:0000256" key="9">
    <source>
        <dbReference type="ARBA" id="ARBA00023098"/>
    </source>
</evidence>
<keyword evidence="7 11" id="KW-0328">Glycosyltransferase</keyword>
<protein>
    <recommendedName>
        <fullName evidence="4 11">Lipid-A-disaccharide synthase</fullName>
        <ecNumber evidence="3 11">2.4.1.182</ecNumber>
    </recommendedName>
</protein>
<evidence type="ECO:0000256" key="11">
    <source>
        <dbReference type="HAMAP-Rule" id="MF_00392"/>
    </source>
</evidence>
<dbReference type="InterPro" id="IPR003835">
    <property type="entry name" value="Glyco_trans_19"/>
</dbReference>
<keyword evidence="6 11" id="KW-0441">Lipid A biosynthesis</keyword>
<comment type="pathway">
    <text evidence="11">Bacterial outer membrane biogenesis; LPS lipid A biosynthesis.</text>
</comment>
<keyword evidence="9 11" id="KW-0443">Lipid metabolism</keyword>
<dbReference type="EC" id="2.4.1.182" evidence="3 11"/>
<reference evidence="12 13" key="1">
    <citation type="submission" date="2016-10" db="EMBL/GenBank/DDBJ databases">
        <title>Pseudoalteromonas amylolytica sp. nov., isolated from the surface seawater.</title>
        <authorList>
            <person name="Wu Y.-H."/>
            <person name="Cheng H."/>
            <person name="Jin X.-B."/>
            <person name="Wang C.-S."/>
            <person name="Xu X.-W."/>
        </authorList>
    </citation>
    <scope>NUCLEOTIDE SEQUENCE [LARGE SCALE GENOMIC DNA]</scope>
    <source>
        <strain evidence="12 13">JCM 12483</strain>
    </source>
</reference>
<dbReference type="Pfam" id="PF02684">
    <property type="entry name" value="LpxB"/>
    <property type="match status" value="1"/>
</dbReference>
<name>A0A1S1MYF0_9GAMM</name>